<evidence type="ECO:0000256" key="1">
    <source>
        <dbReference type="SAM" id="Phobius"/>
    </source>
</evidence>
<evidence type="ECO:0000313" key="2">
    <source>
        <dbReference type="EMBL" id="EIM75053.1"/>
    </source>
</evidence>
<gene>
    <name evidence="2" type="ORF">A3SI_14489</name>
</gene>
<dbReference type="Proteomes" id="UP000005551">
    <property type="component" value="Unassembled WGS sequence"/>
</dbReference>
<keyword evidence="1" id="KW-1133">Transmembrane helix</keyword>
<keyword evidence="1" id="KW-0812">Transmembrane</keyword>
<protein>
    <submittedName>
        <fullName evidence="2">Peptidase M23</fullName>
    </submittedName>
</protein>
<dbReference type="EMBL" id="AJYA01000035">
    <property type="protein sequence ID" value="EIM75053.1"/>
    <property type="molecule type" value="Genomic_DNA"/>
</dbReference>
<dbReference type="RefSeq" id="WP_009056139.1">
    <property type="nucleotide sequence ID" value="NZ_AJYA01000035.1"/>
</dbReference>
<name>I5BZQ1_9BACT</name>
<reference evidence="2 3" key="1">
    <citation type="submission" date="2012-05" db="EMBL/GenBank/DDBJ databases">
        <title>Genome sequence of Nitritalea halalkaliphila LW7.</title>
        <authorList>
            <person name="Jangir P.K."/>
            <person name="Singh A."/>
            <person name="Shivaji S."/>
            <person name="Sharma R."/>
        </authorList>
    </citation>
    <scope>NUCLEOTIDE SEQUENCE [LARGE SCALE GENOMIC DNA]</scope>
    <source>
        <strain evidence="2 3">LW7</strain>
    </source>
</reference>
<keyword evidence="1" id="KW-0472">Membrane</keyword>
<dbReference type="STRING" id="1189621.A3SI_14489"/>
<keyword evidence="3" id="KW-1185">Reference proteome</keyword>
<accession>I5BZQ1</accession>
<organism evidence="2 3">
    <name type="scientific">Nitritalea halalkaliphila LW7</name>
    <dbReference type="NCBI Taxonomy" id="1189621"/>
    <lineage>
        <taxon>Bacteria</taxon>
        <taxon>Pseudomonadati</taxon>
        <taxon>Bacteroidota</taxon>
        <taxon>Cytophagia</taxon>
        <taxon>Cytophagales</taxon>
        <taxon>Cyclobacteriaceae</taxon>
        <taxon>Nitritalea</taxon>
    </lineage>
</organism>
<evidence type="ECO:0000313" key="3">
    <source>
        <dbReference type="Proteomes" id="UP000005551"/>
    </source>
</evidence>
<feature type="transmembrane region" description="Helical" evidence="1">
    <location>
        <begin position="39"/>
        <end position="61"/>
    </location>
</feature>
<comment type="caution">
    <text evidence="2">The sequence shown here is derived from an EMBL/GenBank/DDBJ whole genome shotgun (WGS) entry which is preliminary data.</text>
</comment>
<proteinExistence type="predicted"/>
<dbReference type="AlphaFoldDB" id="I5BZQ1"/>
<sequence length="75" mass="8683">MSLKQKAQEWVNKKFIIVIRREIDFSVIRSFSVSKASGLVLFLVAFVMFFILGLIGANTFLKRWADPRFLETENA</sequence>